<dbReference type="PROSITE" id="PS00436">
    <property type="entry name" value="PEROXIDASE_2"/>
    <property type="match status" value="1"/>
</dbReference>
<evidence type="ECO:0000256" key="15">
    <source>
        <dbReference type="RuleBase" id="RU004241"/>
    </source>
</evidence>
<accession>A0AAD5UCB4</accession>
<keyword evidence="9 14" id="KW-0067">ATP-binding</keyword>
<dbReference type="InterPro" id="IPR001564">
    <property type="entry name" value="Nucleoside_diP_kinase"/>
</dbReference>
<evidence type="ECO:0000256" key="8">
    <source>
        <dbReference type="ARBA" id="ARBA00022777"/>
    </source>
</evidence>
<dbReference type="EC" id="1.11.1.-" evidence="16"/>
<evidence type="ECO:0000256" key="13">
    <source>
        <dbReference type="RuleBase" id="RU004011"/>
    </source>
</evidence>
<dbReference type="Gene3D" id="1.10.420.10">
    <property type="entry name" value="Peroxidase, domain 2"/>
    <property type="match status" value="1"/>
</dbReference>
<proteinExistence type="inferred from homology"/>
<dbReference type="Gene3D" id="3.30.70.141">
    <property type="entry name" value="Nucleoside diphosphate kinase-like domain"/>
    <property type="match status" value="1"/>
</dbReference>
<dbReference type="SUPFAM" id="SSF54919">
    <property type="entry name" value="Nucleoside diphosphate kinase, NDK"/>
    <property type="match status" value="1"/>
</dbReference>
<name>A0AAD5UCB4_9FUNG</name>
<dbReference type="PROSITE" id="PS51374">
    <property type="entry name" value="NDPK_LIKE"/>
    <property type="match status" value="1"/>
</dbReference>
<keyword evidence="11" id="KW-0408">Iron</keyword>
<keyword evidence="20" id="KW-1185">Reference proteome</keyword>
<dbReference type="GO" id="GO:0046872">
    <property type="term" value="F:metal ion binding"/>
    <property type="evidence" value="ECO:0007669"/>
    <property type="project" value="UniProtKB-UniRule"/>
</dbReference>
<dbReference type="GO" id="GO:0006979">
    <property type="term" value="P:response to oxidative stress"/>
    <property type="evidence" value="ECO:0007669"/>
    <property type="project" value="InterPro"/>
</dbReference>
<feature type="binding site" evidence="12">
    <location>
        <position position="380"/>
    </location>
    <ligand>
        <name>ATP</name>
        <dbReference type="ChEBI" id="CHEBI:30616"/>
    </ligand>
</feature>
<dbReference type="InterPro" id="IPR019794">
    <property type="entry name" value="Peroxidases_AS"/>
</dbReference>
<feature type="binding site" evidence="12">
    <location>
        <position position="335"/>
    </location>
    <ligand>
        <name>ATP</name>
        <dbReference type="ChEBI" id="CHEBI:30616"/>
    </ligand>
</feature>
<evidence type="ECO:0000256" key="11">
    <source>
        <dbReference type="ARBA" id="ARBA00023004"/>
    </source>
</evidence>
<evidence type="ECO:0000256" key="7">
    <source>
        <dbReference type="ARBA" id="ARBA00022741"/>
    </source>
</evidence>
<evidence type="ECO:0000256" key="4">
    <source>
        <dbReference type="ARBA" id="ARBA00022617"/>
    </source>
</evidence>
<keyword evidence="8 14" id="KW-0418">Kinase</keyword>
<feature type="compositionally biased region" description="Low complexity" evidence="17">
    <location>
        <begin position="23"/>
        <end position="40"/>
    </location>
</feature>
<dbReference type="EC" id="2.7.4.6" evidence="14"/>
<feature type="binding site" evidence="12">
    <location>
        <position position="287"/>
    </location>
    <ligand>
        <name>ATP</name>
        <dbReference type="ChEBI" id="CHEBI:30616"/>
    </ligand>
</feature>
<dbReference type="SUPFAM" id="SSF48113">
    <property type="entry name" value="Heme-dependent peroxidases"/>
    <property type="match status" value="1"/>
</dbReference>
<organism evidence="19 20">
    <name type="scientific">Boothiomyces macroporosus</name>
    <dbReference type="NCBI Taxonomy" id="261099"/>
    <lineage>
        <taxon>Eukaryota</taxon>
        <taxon>Fungi</taxon>
        <taxon>Fungi incertae sedis</taxon>
        <taxon>Chytridiomycota</taxon>
        <taxon>Chytridiomycota incertae sedis</taxon>
        <taxon>Chytridiomycetes</taxon>
        <taxon>Rhizophydiales</taxon>
        <taxon>Terramycetaceae</taxon>
        <taxon>Boothiomyces</taxon>
    </lineage>
</organism>
<dbReference type="PANTHER" id="PTHR11349">
    <property type="entry name" value="NUCLEOSIDE DIPHOSPHATE KINASE"/>
    <property type="match status" value="1"/>
</dbReference>
<dbReference type="HAMAP" id="MF_00451">
    <property type="entry name" value="NDP_kinase"/>
    <property type="match status" value="1"/>
</dbReference>
<evidence type="ECO:0000256" key="16">
    <source>
        <dbReference type="RuleBase" id="RU363051"/>
    </source>
</evidence>
<evidence type="ECO:0000256" key="12">
    <source>
        <dbReference type="PROSITE-ProRule" id="PRU00706"/>
    </source>
</evidence>
<dbReference type="CDD" id="cd04413">
    <property type="entry name" value="NDPk_I"/>
    <property type="match status" value="1"/>
</dbReference>
<evidence type="ECO:0000313" key="19">
    <source>
        <dbReference type="EMBL" id="KAJ3254294.1"/>
    </source>
</evidence>
<keyword evidence="5 14" id="KW-0808">Transferase</keyword>
<keyword evidence="10 16" id="KW-0560">Oxidoreductase</keyword>
<dbReference type="GO" id="GO:0006241">
    <property type="term" value="P:CTP biosynthetic process"/>
    <property type="evidence" value="ECO:0007669"/>
    <property type="project" value="InterPro"/>
</dbReference>
<dbReference type="InterPro" id="IPR036850">
    <property type="entry name" value="NDK-like_dom_sf"/>
</dbReference>
<comment type="caution">
    <text evidence="19">The sequence shown here is derived from an EMBL/GenBank/DDBJ whole genome shotgun (WGS) entry which is preliminary data.</text>
</comment>
<feature type="binding site" evidence="12">
    <location>
        <position position="390"/>
    </location>
    <ligand>
        <name>ATP</name>
        <dbReference type="ChEBI" id="CHEBI:30616"/>
    </ligand>
</feature>
<feature type="domain" description="Plant heme peroxidase family profile" evidence="18">
    <location>
        <begin position="116"/>
        <end position="307"/>
    </location>
</feature>
<keyword evidence="7 14" id="KW-0547">Nucleotide-binding</keyword>
<dbReference type="InterPro" id="IPR034907">
    <property type="entry name" value="NDK-like_dom"/>
</dbReference>
<dbReference type="NCBIfam" id="NF001908">
    <property type="entry name" value="PRK00668.1"/>
    <property type="match status" value="1"/>
</dbReference>
<comment type="catalytic activity">
    <reaction evidence="14">
        <text>a 2'-deoxyribonucleoside 5'-diphosphate + ATP = a 2'-deoxyribonucleoside 5'-triphosphate + ADP</text>
        <dbReference type="Rhea" id="RHEA:44640"/>
        <dbReference type="ChEBI" id="CHEBI:30616"/>
        <dbReference type="ChEBI" id="CHEBI:61560"/>
        <dbReference type="ChEBI" id="CHEBI:73316"/>
        <dbReference type="ChEBI" id="CHEBI:456216"/>
        <dbReference type="EC" id="2.7.4.6"/>
    </reaction>
</comment>
<dbReference type="InterPro" id="IPR023005">
    <property type="entry name" value="Nucleoside_diP_kinase_AS"/>
</dbReference>
<dbReference type="GO" id="GO:0006183">
    <property type="term" value="P:GTP biosynthetic process"/>
    <property type="evidence" value="ECO:0007669"/>
    <property type="project" value="InterPro"/>
</dbReference>
<evidence type="ECO:0000256" key="3">
    <source>
        <dbReference type="ARBA" id="ARBA00022559"/>
    </source>
</evidence>
<evidence type="ECO:0000256" key="1">
    <source>
        <dbReference type="ARBA" id="ARBA00001946"/>
    </source>
</evidence>
<dbReference type="Pfam" id="PF00334">
    <property type="entry name" value="NDK"/>
    <property type="match status" value="1"/>
</dbReference>
<protein>
    <recommendedName>
        <fullName evidence="14 16">Multifunctional fusion protein</fullName>
    </recommendedName>
    <domain>
        <recommendedName>
            <fullName evidence="14">Nucleoside diphosphate kinase</fullName>
            <ecNumber evidence="14">2.7.4.6</ecNumber>
        </recommendedName>
    </domain>
    <domain>
        <recommendedName>
            <fullName evidence="16">Peroxidase</fullName>
            <ecNumber evidence="16">1.11.1.-</ecNumber>
        </recommendedName>
    </domain>
</protein>
<evidence type="ECO:0000259" key="18">
    <source>
        <dbReference type="PROSITE" id="PS50873"/>
    </source>
</evidence>
<feature type="active site" description="Pros-phosphohistidine intermediate" evidence="12">
    <location>
        <position position="393"/>
    </location>
</feature>
<dbReference type="Gene3D" id="1.10.520.10">
    <property type="match status" value="2"/>
</dbReference>
<dbReference type="PROSITE" id="PS50873">
    <property type="entry name" value="PEROXIDASE_4"/>
    <property type="match status" value="1"/>
</dbReference>
<keyword evidence="3 16" id="KW-0575">Peroxidase</keyword>
<dbReference type="InterPro" id="IPR010255">
    <property type="entry name" value="Haem_peroxidase_sf"/>
</dbReference>
<dbReference type="GO" id="GO:0020037">
    <property type="term" value="F:heme binding"/>
    <property type="evidence" value="ECO:0007669"/>
    <property type="project" value="UniProtKB-UniRule"/>
</dbReference>
<evidence type="ECO:0000256" key="10">
    <source>
        <dbReference type="ARBA" id="ARBA00023002"/>
    </source>
</evidence>
<comment type="similarity">
    <text evidence="15">Belongs to the peroxidase family.</text>
</comment>
<dbReference type="EMBL" id="JADGKB010000088">
    <property type="protein sequence ID" value="KAJ3254294.1"/>
    <property type="molecule type" value="Genomic_DNA"/>
</dbReference>
<evidence type="ECO:0000256" key="17">
    <source>
        <dbReference type="SAM" id="MobiDB-lite"/>
    </source>
</evidence>
<dbReference type="PROSITE" id="PS00469">
    <property type="entry name" value="NDPK"/>
    <property type="match status" value="1"/>
</dbReference>
<dbReference type="AlphaFoldDB" id="A0AAD5UCB4"/>
<dbReference type="GO" id="GO:0004550">
    <property type="term" value="F:nucleoside diphosphate kinase activity"/>
    <property type="evidence" value="ECO:0007669"/>
    <property type="project" value="UniProtKB-EC"/>
</dbReference>
<comment type="cofactor">
    <cofactor evidence="1">
        <name>Mg(2+)</name>
        <dbReference type="ChEBI" id="CHEBI:18420"/>
    </cofactor>
</comment>
<evidence type="ECO:0000256" key="9">
    <source>
        <dbReference type="ARBA" id="ARBA00022840"/>
    </source>
</evidence>
<dbReference type="GO" id="GO:0004601">
    <property type="term" value="F:peroxidase activity"/>
    <property type="evidence" value="ECO:0007669"/>
    <property type="project" value="UniProtKB-KW"/>
</dbReference>
<evidence type="ECO:0000256" key="5">
    <source>
        <dbReference type="ARBA" id="ARBA00022679"/>
    </source>
</evidence>
<feature type="region of interest" description="Disordered" evidence="17">
    <location>
        <begin position="21"/>
        <end position="40"/>
    </location>
</feature>
<dbReference type="SMART" id="SM00562">
    <property type="entry name" value="NDK"/>
    <property type="match status" value="1"/>
</dbReference>
<gene>
    <name evidence="19" type="primary">CCP1_2</name>
    <name evidence="19" type="ORF">HK103_007264</name>
</gene>
<feature type="binding site" evidence="12">
    <location>
        <position position="363"/>
    </location>
    <ligand>
        <name>ATP</name>
        <dbReference type="ChEBI" id="CHEBI:30616"/>
    </ligand>
</feature>
<evidence type="ECO:0000313" key="20">
    <source>
        <dbReference type="Proteomes" id="UP001210925"/>
    </source>
</evidence>
<dbReference type="FunFam" id="3.30.70.141:FF:000002">
    <property type="entry name" value="Nucleoside diphosphate kinase"/>
    <property type="match status" value="1"/>
</dbReference>
<feature type="binding site" evidence="12">
    <location>
        <position position="369"/>
    </location>
    <ligand>
        <name>ATP</name>
        <dbReference type="ChEBI" id="CHEBI:30616"/>
    </ligand>
</feature>
<reference evidence="19" key="1">
    <citation type="submission" date="2020-05" db="EMBL/GenBank/DDBJ databases">
        <title>Phylogenomic resolution of chytrid fungi.</title>
        <authorList>
            <person name="Stajich J.E."/>
            <person name="Amses K."/>
            <person name="Simmons R."/>
            <person name="Seto K."/>
            <person name="Myers J."/>
            <person name="Bonds A."/>
            <person name="Quandt C.A."/>
            <person name="Barry K."/>
            <person name="Liu P."/>
            <person name="Grigoriev I."/>
            <person name="Longcore J.E."/>
            <person name="James T.Y."/>
        </authorList>
    </citation>
    <scope>NUCLEOTIDE SEQUENCE</scope>
    <source>
        <strain evidence="19">PLAUS21</strain>
    </source>
</reference>
<dbReference type="GO" id="GO:0006228">
    <property type="term" value="P:UTP biosynthetic process"/>
    <property type="evidence" value="ECO:0007669"/>
    <property type="project" value="InterPro"/>
</dbReference>
<dbReference type="Proteomes" id="UP001210925">
    <property type="component" value="Unassembled WGS sequence"/>
</dbReference>
<evidence type="ECO:0000256" key="2">
    <source>
        <dbReference type="ARBA" id="ARBA00008142"/>
    </source>
</evidence>
<dbReference type="PRINTS" id="PR01243">
    <property type="entry name" value="NUCDPKINASE"/>
</dbReference>
<sequence length="426" mass="47366">MIARRLFSTIGRRSPAFLKPRFQTTQAAKPTPAPKSAPESSSNTLLYTVIFAALAGGGYYYYTEQNKPVNYQEVYNAIAEVLENNDYDDGSYGPVLVRLAWHAAGTYDVKTGLGVARDLLEPIKKKFPKISYSDLWSLAGVAAIQEMGGPTIKWRPGRSDAVSAEACTPDGRLPDASKTHDHCHTDRSGFDGPWTFAPTTFSNEYFKLLLSERWVAKKWAGPFQYVDNKTSSLMMLPSDLALINDKSFRKYVDLYAKDQSLFFKDFAATFQKLEELGVPFKPDTPVKPDGVERGLVGEIIKRFESKGYKLVALQLMHPTKEQLEEHYGDLKTKSFFPKLVAYMLSGPVVGMVWEGKDAVKTGRKLLGETNPLNSAPGTIRGDFCIDVGKNLCHGSDAVESAQKEIALWFPQGVKSVARGLDRLIYE</sequence>
<dbReference type="GO" id="GO:0005524">
    <property type="term" value="F:ATP binding"/>
    <property type="evidence" value="ECO:0007669"/>
    <property type="project" value="UniProtKB-KW"/>
</dbReference>
<dbReference type="Pfam" id="PF00141">
    <property type="entry name" value="peroxidase"/>
    <property type="match status" value="1"/>
</dbReference>
<evidence type="ECO:0000256" key="6">
    <source>
        <dbReference type="ARBA" id="ARBA00022723"/>
    </source>
</evidence>
<keyword evidence="4" id="KW-0349">Heme</keyword>
<keyword evidence="6" id="KW-0479">Metal-binding</keyword>
<dbReference type="InterPro" id="IPR002016">
    <property type="entry name" value="Haem_peroxidase"/>
</dbReference>
<comment type="similarity">
    <text evidence="2 12 13">Belongs to the NDK family.</text>
</comment>
<evidence type="ECO:0000256" key="14">
    <source>
        <dbReference type="RuleBase" id="RU004013"/>
    </source>
</evidence>